<dbReference type="SMART" id="SM00490">
    <property type="entry name" value="HELICc"/>
    <property type="match status" value="1"/>
</dbReference>
<evidence type="ECO:0000259" key="6">
    <source>
        <dbReference type="PROSITE" id="PS51194"/>
    </source>
</evidence>
<dbReference type="InterPro" id="IPR014001">
    <property type="entry name" value="Helicase_ATP-bd"/>
</dbReference>
<dbReference type="EMBL" id="JACYXJ010000009">
    <property type="protein sequence ID" value="MBD8878802.1"/>
    <property type="molecule type" value="Genomic_DNA"/>
</dbReference>
<dbReference type="InterPro" id="IPR011545">
    <property type="entry name" value="DEAD/DEAH_box_helicase_dom"/>
</dbReference>
<keyword evidence="8" id="KW-1185">Reference proteome</keyword>
<dbReference type="PROSITE" id="PS51194">
    <property type="entry name" value="HELICASE_CTER"/>
    <property type="match status" value="1"/>
</dbReference>
<dbReference type="InterPro" id="IPR050474">
    <property type="entry name" value="Hel308_SKI2-like"/>
</dbReference>
<dbReference type="Gene3D" id="3.40.50.300">
    <property type="entry name" value="P-loop containing nucleotide triphosphate hydrolases"/>
    <property type="match status" value="2"/>
</dbReference>
<keyword evidence="4" id="KW-0067">ATP-binding</keyword>
<evidence type="ECO:0000259" key="5">
    <source>
        <dbReference type="PROSITE" id="PS51192"/>
    </source>
</evidence>
<evidence type="ECO:0000256" key="3">
    <source>
        <dbReference type="ARBA" id="ARBA00022806"/>
    </source>
</evidence>
<dbReference type="SMART" id="SM00487">
    <property type="entry name" value="DEXDc"/>
    <property type="match status" value="1"/>
</dbReference>
<evidence type="ECO:0000256" key="4">
    <source>
        <dbReference type="ARBA" id="ARBA00022840"/>
    </source>
</evidence>
<accession>A0ABR9CFZ8</accession>
<dbReference type="GO" id="GO:0004386">
    <property type="term" value="F:helicase activity"/>
    <property type="evidence" value="ECO:0007669"/>
    <property type="project" value="UniProtKB-KW"/>
</dbReference>
<organism evidence="7 8">
    <name type="scientific">Roseibium polysiphoniae</name>
    <dbReference type="NCBI Taxonomy" id="2571221"/>
    <lineage>
        <taxon>Bacteria</taxon>
        <taxon>Pseudomonadati</taxon>
        <taxon>Pseudomonadota</taxon>
        <taxon>Alphaproteobacteria</taxon>
        <taxon>Hyphomicrobiales</taxon>
        <taxon>Stappiaceae</taxon>
        <taxon>Roseibium</taxon>
    </lineage>
</organism>
<evidence type="ECO:0000313" key="8">
    <source>
        <dbReference type="Proteomes" id="UP000615687"/>
    </source>
</evidence>
<evidence type="ECO:0000256" key="1">
    <source>
        <dbReference type="ARBA" id="ARBA00022741"/>
    </source>
</evidence>
<reference evidence="7 8" key="1">
    <citation type="submission" date="2020-09" db="EMBL/GenBank/DDBJ databases">
        <title>The genome sequence of type strain Labrenzia polysiphoniae KACC 19711.</title>
        <authorList>
            <person name="Liu Y."/>
        </authorList>
    </citation>
    <scope>NUCLEOTIDE SEQUENCE [LARGE SCALE GENOMIC DNA]</scope>
    <source>
        <strain evidence="7 8">KACC 19711</strain>
    </source>
</reference>
<keyword evidence="2" id="KW-0378">Hydrolase</keyword>
<keyword evidence="1" id="KW-0547">Nucleotide-binding</keyword>
<dbReference type="SUPFAM" id="SSF52540">
    <property type="entry name" value="P-loop containing nucleoside triphosphate hydrolases"/>
    <property type="match status" value="1"/>
</dbReference>
<dbReference type="InterPro" id="IPR001650">
    <property type="entry name" value="Helicase_C-like"/>
</dbReference>
<dbReference type="Pfam" id="PF00270">
    <property type="entry name" value="DEAD"/>
    <property type="match status" value="1"/>
</dbReference>
<protein>
    <submittedName>
        <fullName evidence="7">DEAD/DEAH box helicase</fullName>
    </submittedName>
</protein>
<dbReference type="RefSeq" id="WP_192111222.1">
    <property type="nucleotide sequence ID" value="NZ_JACYXJ010000009.1"/>
</dbReference>
<dbReference type="Pfam" id="PF00271">
    <property type="entry name" value="Helicase_C"/>
    <property type="match status" value="1"/>
</dbReference>
<dbReference type="PROSITE" id="PS51192">
    <property type="entry name" value="HELICASE_ATP_BIND_1"/>
    <property type="match status" value="1"/>
</dbReference>
<evidence type="ECO:0000256" key="2">
    <source>
        <dbReference type="ARBA" id="ARBA00022801"/>
    </source>
</evidence>
<dbReference type="InterPro" id="IPR027417">
    <property type="entry name" value="P-loop_NTPase"/>
</dbReference>
<feature type="domain" description="Helicase C-terminal" evidence="6">
    <location>
        <begin position="289"/>
        <end position="473"/>
    </location>
</feature>
<keyword evidence="3 7" id="KW-0347">Helicase</keyword>
<comment type="caution">
    <text evidence="7">The sequence shown here is derived from an EMBL/GenBank/DDBJ whole genome shotgun (WGS) entry which is preliminary data.</text>
</comment>
<proteinExistence type="predicted"/>
<evidence type="ECO:0000313" key="7">
    <source>
        <dbReference type="EMBL" id="MBD8878802.1"/>
    </source>
</evidence>
<name>A0ABR9CFZ8_9HYPH</name>
<dbReference type="PANTHER" id="PTHR47961">
    <property type="entry name" value="DNA POLYMERASE THETA, PUTATIVE (AFU_ORTHOLOGUE AFUA_1G05260)-RELATED"/>
    <property type="match status" value="1"/>
</dbReference>
<dbReference type="Proteomes" id="UP000615687">
    <property type="component" value="Unassembled WGS sequence"/>
</dbReference>
<dbReference type="PANTHER" id="PTHR47961:SF6">
    <property type="entry name" value="DNA-DIRECTED DNA POLYMERASE"/>
    <property type="match status" value="1"/>
</dbReference>
<gene>
    <name evidence="7" type="ORF">IG617_21105</name>
</gene>
<sequence>MPTLDIDWSALNALRGAELKRATFKAIQQAAFCIQSTDIDDPSVLEAVPRLSELVSLHQHELGAYKQLVSSLARSTGLWNYIDIESADASDAFVAEAATAHELGDVTFHREQINALDALLAGRNLVLSAPTSFGKSLLVDALLATDKYNRIAVVLPTIALLDEFRRRFRDRFADKFNVVMHQSETSTDGPTIFLGTQERLIYREDFGQLDLTVVDEFYKLDPARRDDRSVTLNAAVYRLLKRSKQFFFLGPNIDKVSVAPDARWNFEFLRTRFSTVAVDTLDLQKVKNKRERLIEEIGEDRNWPALVFISSPGKANKLAIELSEQMAVSEFSSEFSKWLKENIGPKNFLSEAVDYGFGVHHGRIPRAIAAHMVRLFNQRKLPVLLCTSTLIEGVNTAAKTVMIFDKTINRDSYDFFTFSNIRGRAGRLGEHHVGQVMVFNDVPEQTELEVSPTMFADDDDLPDEYIIHIDKPDRSSRSDDRFRHYRDRLELDGDDLKLASSIGLETAIQIKEAVHRSLSQEDLLIWSNWPRWPEIHEVCEVFCEPQKVGSFGAFNTRQLATLINKLRHATSLKRFLLDQDASYPGRPEEQDNIFKFLRACEYGLPQNFALVELFVRQIEPSADYSLFLGSVASWFRPEILKELDEEGVPIQISERFNVEGFSKSELRARLWSECNSP</sequence>
<feature type="domain" description="Helicase ATP-binding" evidence="5">
    <location>
        <begin position="116"/>
        <end position="408"/>
    </location>
</feature>